<protein>
    <submittedName>
        <fullName evidence="1">Uncharacterized protein</fullName>
    </submittedName>
</protein>
<keyword evidence="2" id="KW-1185">Reference proteome</keyword>
<dbReference type="Proteomes" id="UP001054945">
    <property type="component" value="Unassembled WGS sequence"/>
</dbReference>
<comment type="caution">
    <text evidence="1">The sequence shown here is derived from an EMBL/GenBank/DDBJ whole genome shotgun (WGS) entry which is preliminary data.</text>
</comment>
<dbReference type="EMBL" id="BPLR01012127">
    <property type="protein sequence ID" value="GIY51561.1"/>
    <property type="molecule type" value="Genomic_DNA"/>
</dbReference>
<evidence type="ECO:0000313" key="2">
    <source>
        <dbReference type="Proteomes" id="UP001054945"/>
    </source>
</evidence>
<proteinExistence type="predicted"/>
<evidence type="ECO:0000313" key="1">
    <source>
        <dbReference type="EMBL" id="GIY51561.1"/>
    </source>
</evidence>
<gene>
    <name evidence="1" type="ORF">CEXT_388901</name>
</gene>
<accession>A0AAV4U1A6</accession>
<dbReference type="AlphaFoldDB" id="A0AAV4U1A6"/>
<name>A0AAV4U1A6_CAEEX</name>
<organism evidence="1 2">
    <name type="scientific">Caerostris extrusa</name>
    <name type="common">Bark spider</name>
    <name type="synonym">Caerostris bankana</name>
    <dbReference type="NCBI Taxonomy" id="172846"/>
    <lineage>
        <taxon>Eukaryota</taxon>
        <taxon>Metazoa</taxon>
        <taxon>Ecdysozoa</taxon>
        <taxon>Arthropoda</taxon>
        <taxon>Chelicerata</taxon>
        <taxon>Arachnida</taxon>
        <taxon>Araneae</taxon>
        <taxon>Araneomorphae</taxon>
        <taxon>Entelegynae</taxon>
        <taxon>Araneoidea</taxon>
        <taxon>Araneidae</taxon>
        <taxon>Caerostris</taxon>
    </lineage>
</organism>
<sequence length="99" mass="11293">MRRRKQEYTIFVSSSLPCVCIHLLVYVFNPSPSNAPETAVIYPFDCSPWENKYLPLDPEAYASQPLLRSVSPPPSLPSHHPFPARWIINEPVSRPVRSC</sequence>
<reference evidence="1 2" key="1">
    <citation type="submission" date="2021-06" db="EMBL/GenBank/DDBJ databases">
        <title>Caerostris extrusa draft genome.</title>
        <authorList>
            <person name="Kono N."/>
            <person name="Arakawa K."/>
        </authorList>
    </citation>
    <scope>NUCLEOTIDE SEQUENCE [LARGE SCALE GENOMIC DNA]</scope>
</reference>